<gene>
    <name evidence="1" type="ORF">C942_03271</name>
</gene>
<evidence type="ECO:0000313" key="2">
    <source>
        <dbReference type="Proteomes" id="UP000011134"/>
    </source>
</evidence>
<evidence type="ECO:0000313" key="1">
    <source>
        <dbReference type="EMBL" id="ELR63812.1"/>
    </source>
</evidence>
<dbReference type="PATRIC" id="fig|1056511.3.peg.4196"/>
<proteinExistence type="predicted"/>
<sequence>MSNIILTERGYKLEGAIKEPVAYLCKFMGLDKYLQFIHKNKEKAFPVLVGVVLYRQLPRIEQQRVLRIAEALGNKPLFGKLQSLIAQNLANPSWNKWCLSDKELRDYFEVNKTVNEIISKWFFTVEPKWEVGFIAGVLFSVSLVGFKGYIEEAAGTPIMKESLNQVAKRTGLKISKNNISNISRVAVIVVVLASVMKSMTNEDMKQAREELRKRGLLKAEDL</sequence>
<dbReference type="Proteomes" id="UP000011134">
    <property type="component" value="Unassembled WGS sequence"/>
</dbReference>
<keyword evidence="2" id="KW-1185">Reference proteome</keyword>
<dbReference type="RefSeq" id="WP_007469825.1">
    <property type="nucleotide sequence ID" value="NZ_AMZO01000035.1"/>
</dbReference>
<dbReference type="OrthoDB" id="5916510at2"/>
<protein>
    <submittedName>
        <fullName evidence="1">Uncharacterized protein</fullName>
    </submittedName>
</protein>
<dbReference type="EMBL" id="AMZO01000035">
    <property type="protein sequence ID" value="ELR63812.1"/>
    <property type="molecule type" value="Genomic_DNA"/>
</dbReference>
<organism evidence="1 2">
    <name type="scientific">Photobacterium marinum</name>
    <dbReference type="NCBI Taxonomy" id="1056511"/>
    <lineage>
        <taxon>Bacteria</taxon>
        <taxon>Pseudomonadati</taxon>
        <taxon>Pseudomonadota</taxon>
        <taxon>Gammaproteobacteria</taxon>
        <taxon>Vibrionales</taxon>
        <taxon>Vibrionaceae</taxon>
        <taxon>Photobacterium</taxon>
    </lineage>
</organism>
<accession>L8J8P2</accession>
<dbReference type="AlphaFoldDB" id="L8J8P2"/>
<comment type="caution">
    <text evidence="1">The sequence shown here is derived from an EMBL/GenBank/DDBJ whole genome shotgun (WGS) entry which is preliminary data.</text>
</comment>
<name>L8J8P2_9GAMM</name>
<reference evidence="1 2" key="1">
    <citation type="submission" date="2012-12" db="EMBL/GenBank/DDBJ databases">
        <title>Genome Assembly of Photobacterium sp. AK15.</title>
        <authorList>
            <person name="Khatri I."/>
            <person name="Vaidya B."/>
            <person name="Srinivas T.N.R."/>
            <person name="Subramanian S."/>
            <person name="Pinnaka A."/>
        </authorList>
    </citation>
    <scope>NUCLEOTIDE SEQUENCE [LARGE SCALE GENOMIC DNA]</scope>
    <source>
        <strain evidence="1 2">AK15</strain>
    </source>
</reference>